<comment type="caution">
    <text evidence="1">The sequence shown here is derived from an EMBL/GenBank/DDBJ whole genome shotgun (WGS) entry which is preliminary data.</text>
</comment>
<reference evidence="1" key="2">
    <citation type="submission" date="2023-05" db="EMBL/GenBank/DDBJ databases">
        <authorList>
            <person name="Fouks B."/>
        </authorList>
    </citation>
    <scope>NUCLEOTIDE SEQUENCE</scope>
    <source>
        <strain evidence="1">Stay&amp;Tobe</strain>
        <tissue evidence="1">Testes</tissue>
    </source>
</reference>
<gene>
    <name evidence="1" type="ORF">L9F63_001999</name>
</gene>
<dbReference type="Proteomes" id="UP001233999">
    <property type="component" value="Unassembled WGS sequence"/>
</dbReference>
<evidence type="ECO:0000313" key="2">
    <source>
        <dbReference type="Proteomes" id="UP001233999"/>
    </source>
</evidence>
<feature type="non-terminal residue" evidence="1">
    <location>
        <position position="51"/>
    </location>
</feature>
<keyword evidence="2" id="KW-1185">Reference proteome</keyword>
<proteinExistence type="predicted"/>
<protein>
    <submittedName>
        <fullName evidence="1">Uncharacterized protein</fullName>
    </submittedName>
</protein>
<name>A0AAD8A2X6_DIPPU</name>
<accession>A0AAD8A2X6</accession>
<feature type="non-terminal residue" evidence="1">
    <location>
        <position position="1"/>
    </location>
</feature>
<dbReference type="AlphaFoldDB" id="A0AAD8A2X6"/>
<organism evidence="1 2">
    <name type="scientific">Diploptera punctata</name>
    <name type="common">Pacific beetle cockroach</name>
    <dbReference type="NCBI Taxonomy" id="6984"/>
    <lineage>
        <taxon>Eukaryota</taxon>
        <taxon>Metazoa</taxon>
        <taxon>Ecdysozoa</taxon>
        <taxon>Arthropoda</taxon>
        <taxon>Hexapoda</taxon>
        <taxon>Insecta</taxon>
        <taxon>Pterygota</taxon>
        <taxon>Neoptera</taxon>
        <taxon>Polyneoptera</taxon>
        <taxon>Dictyoptera</taxon>
        <taxon>Blattodea</taxon>
        <taxon>Blaberoidea</taxon>
        <taxon>Blaberidae</taxon>
        <taxon>Diplopterinae</taxon>
        <taxon>Diploptera</taxon>
    </lineage>
</organism>
<dbReference type="EMBL" id="JASPKZ010003868">
    <property type="protein sequence ID" value="KAJ9591393.1"/>
    <property type="molecule type" value="Genomic_DNA"/>
</dbReference>
<reference evidence="1" key="1">
    <citation type="journal article" date="2023" name="IScience">
        <title>Live-bearing cockroach genome reveals convergent evolutionary mechanisms linked to viviparity in insects and beyond.</title>
        <authorList>
            <person name="Fouks B."/>
            <person name="Harrison M.C."/>
            <person name="Mikhailova A.A."/>
            <person name="Marchal E."/>
            <person name="English S."/>
            <person name="Carruthers M."/>
            <person name="Jennings E.C."/>
            <person name="Chiamaka E.L."/>
            <person name="Frigard R.A."/>
            <person name="Pippel M."/>
            <person name="Attardo G.M."/>
            <person name="Benoit J.B."/>
            <person name="Bornberg-Bauer E."/>
            <person name="Tobe S.S."/>
        </authorList>
    </citation>
    <scope>NUCLEOTIDE SEQUENCE</scope>
    <source>
        <tissue evidence="1">Testes</tissue>
    </source>
</reference>
<evidence type="ECO:0000313" key="1">
    <source>
        <dbReference type="EMBL" id="KAJ9591393.1"/>
    </source>
</evidence>
<sequence length="51" mass="5546">VTMLKLRAVPGSIPVEVENCNYHDCKRPGPWPVSLLTCQNGKVICCAGSYP</sequence>